<keyword evidence="1" id="KW-0812">Transmembrane</keyword>
<reference evidence="2 3" key="1">
    <citation type="submission" date="2016-06" db="EMBL/GenBank/DDBJ databases">
        <title>Complete genome sequence of a saline-alkali tolerant type strain Dietzia timorensis ID05-A0528T.</title>
        <authorList>
            <person name="Wu X."/>
        </authorList>
    </citation>
    <scope>NUCLEOTIDE SEQUENCE [LARGE SCALE GENOMIC DNA]</scope>
    <source>
        <strain evidence="2 3">ID05-A0528</strain>
    </source>
</reference>
<dbReference type="AlphaFoldDB" id="A0A173LMG4"/>
<feature type="transmembrane region" description="Helical" evidence="1">
    <location>
        <begin position="153"/>
        <end position="170"/>
    </location>
</feature>
<evidence type="ECO:0000313" key="2">
    <source>
        <dbReference type="EMBL" id="ANI93465.1"/>
    </source>
</evidence>
<dbReference type="Proteomes" id="UP000186104">
    <property type="component" value="Chromosome"/>
</dbReference>
<dbReference type="OrthoDB" id="4409563at2"/>
<sequence length="184" mass="19657">MNAVDGSGSHKEGTVRRDIGASIFAYALSGLVLVHYVASIFIQGEFDTSLGDALGGGIPIAELTTGQIVMYGIAVGVKTLALAALIVVLTLAARNMLRGEFFTPANSRYFSSACFILLAGGLGWFIEGMADNWYSSSIDFDQWSGFAAKPPEFVVFYVFLLTLSLVAVAVRRGVRMQEDVDGLV</sequence>
<dbReference type="STRING" id="499555.BJL86_2705"/>
<feature type="transmembrane region" description="Helical" evidence="1">
    <location>
        <begin position="109"/>
        <end position="126"/>
    </location>
</feature>
<dbReference type="RefSeq" id="WP_067475259.1">
    <property type="nucleotide sequence ID" value="NZ_CP015961.1"/>
</dbReference>
<keyword evidence="1" id="KW-0472">Membrane</keyword>
<keyword evidence="3" id="KW-1185">Reference proteome</keyword>
<protein>
    <recommendedName>
        <fullName evidence="4">DUF2975 domain-containing protein</fullName>
    </recommendedName>
</protein>
<name>A0A173LMG4_9ACTN</name>
<evidence type="ECO:0000313" key="3">
    <source>
        <dbReference type="Proteomes" id="UP000186104"/>
    </source>
</evidence>
<feature type="transmembrane region" description="Helical" evidence="1">
    <location>
        <begin position="68"/>
        <end position="97"/>
    </location>
</feature>
<organism evidence="2 3">
    <name type="scientific">Dietzia timorensis</name>
    <dbReference type="NCBI Taxonomy" id="499555"/>
    <lineage>
        <taxon>Bacteria</taxon>
        <taxon>Bacillati</taxon>
        <taxon>Actinomycetota</taxon>
        <taxon>Actinomycetes</taxon>
        <taxon>Mycobacteriales</taxon>
        <taxon>Dietziaceae</taxon>
        <taxon>Dietzia</taxon>
    </lineage>
</organism>
<feature type="transmembrane region" description="Helical" evidence="1">
    <location>
        <begin position="21"/>
        <end position="42"/>
    </location>
</feature>
<dbReference type="KEGG" id="dtm:BJL86_2705"/>
<dbReference type="EMBL" id="CP015961">
    <property type="protein sequence ID" value="ANI93465.1"/>
    <property type="molecule type" value="Genomic_DNA"/>
</dbReference>
<accession>A0A173LMG4</accession>
<proteinExistence type="predicted"/>
<evidence type="ECO:0008006" key="4">
    <source>
        <dbReference type="Google" id="ProtNLM"/>
    </source>
</evidence>
<evidence type="ECO:0000256" key="1">
    <source>
        <dbReference type="SAM" id="Phobius"/>
    </source>
</evidence>
<keyword evidence="1" id="KW-1133">Transmembrane helix</keyword>
<gene>
    <name evidence="2" type="ORF">BJL86_2705</name>
</gene>